<dbReference type="SMART" id="SM00342">
    <property type="entry name" value="HTH_ARAC"/>
    <property type="match status" value="1"/>
</dbReference>
<dbReference type="PROSITE" id="PS01124">
    <property type="entry name" value="HTH_ARAC_FAMILY_2"/>
    <property type="match status" value="1"/>
</dbReference>
<dbReference type="InterPro" id="IPR011051">
    <property type="entry name" value="RmlC_Cupin_sf"/>
</dbReference>
<feature type="domain" description="HTH araC/xylS-type" evidence="3">
    <location>
        <begin position="166"/>
        <end position="263"/>
    </location>
</feature>
<dbReference type="Pfam" id="PF12833">
    <property type="entry name" value="HTH_18"/>
    <property type="match status" value="1"/>
</dbReference>
<evidence type="ECO:0000256" key="2">
    <source>
        <dbReference type="ARBA" id="ARBA00023163"/>
    </source>
</evidence>
<dbReference type="CDD" id="cd06124">
    <property type="entry name" value="cupin_NimR-like_N"/>
    <property type="match status" value="1"/>
</dbReference>
<dbReference type="SUPFAM" id="SSF46689">
    <property type="entry name" value="Homeodomain-like"/>
    <property type="match status" value="1"/>
</dbReference>
<dbReference type="GO" id="GO:0043565">
    <property type="term" value="F:sequence-specific DNA binding"/>
    <property type="evidence" value="ECO:0007669"/>
    <property type="project" value="InterPro"/>
</dbReference>
<dbReference type="InterPro" id="IPR018060">
    <property type="entry name" value="HTH_AraC"/>
</dbReference>
<protein>
    <submittedName>
        <fullName evidence="4">HTH-type transcriptional repressor of iron protein A</fullName>
    </submittedName>
</protein>
<dbReference type="PANTHER" id="PTHR11019:SF199">
    <property type="entry name" value="HTH-TYPE TRANSCRIPTIONAL REGULATOR NIMR"/>
    <property type="match status" value="1"/>
</dbReference>
<dbReference type="AlphaFoldDB" id="A0A1W6TSC9"/>
<keyword evidence="2" id="KW-0804">Transcription</keyword>
<dbReference type="Gene3D" id="1.10.10.60">
    <property type="entry name" value="Homeodomain-like"/>
    <property type="match status" value="1"/>
</dbReference>
<sequence length="268" mass="30354">MTRNYPNTTNLQPSTKAYILDSTKPVHIEKRQLEAGTGVPEHQHPRGQFIWAESGTFSILSSNKVWIVPTSCGIWIPSNVFHELSSYTNTVLLSLYVDPFYDVLSGNEQAVVMKLSSLLKDVMERLVSDTTSQNYSRLLGLVVLEELSSLEKTTYWMPSGTDPRLKKLLSLLINDFSFNHQLSSLAPKVGASPRTIERLFVKETGLTFRSWKSRYKLILARDLIEQGMTTKAVAHQIGYKSIPSFTREFSKFFGVPPQQCVESKRNDD</sequence>
<dbReference type="GO" id="GO:0003700">
    <property type="term" value="F:DNA-binding transcription factor activity"/>
    <property type="evidence" value="ECO:0007669"/>
    <property type="project" value="InterPro"/>
</dbReference>
<dbReference type="InterPro" id="IPR014710">
    <property type="entry name" value="RmlC-like_jellyroll"/>
</dbReference>
<dbReference type="PANTHER" id="PTHR11019">
    <property type="entry name" value="HTH-TYPE TRANSCRIPTIONAL REGULATOR NIMR"/>
    <property type="match status" value="1"/>
</dbReference>
<dbReference type="InterPro" id="IPR009057">
    <property type="entry name" value="Homeodomain-like_sf"/>
</dbReference>
<dbReference type="SUPFAM" id="SSF51182">
    <property type="entry name" value="RmlC-like cupins"/>
    <property type="match status" value="1"/>
</dbReference>
<dbReference type="EMBL" id="CP017902">
    <property type="protein sequence ID" value="ARP18716.1"/>
    <property type="molecule type" value="Genomic_DNA"/>
</dbReference>
<gene>
    <name evidence="4" type="primary">ripA_1</name>
    <name evidence="4" type="ORF">K05K4_18820</name>
</gene>
<evidence type="ECO:0000313" key="4">
    <source>
        <dbReference type="EMBL" id="ARP18716.1"/>
    </source>
</evidence>
<reference evidence="4" key="1">
    <citation type="submission" date="2016-10" db="EMBL/GenBank/DDBJ databases">
        <title>The High Quality Genome of Vibrio alginolyticus K01M1.</title>
        <authorList>
            <person name="Wendling C."/>
            <person name="Chibani C.M."/>
            <person name="Hertel R."/>
            <person name="Sproer C."/>
            <person name="Bunk B."/>
            <person name="Overmann J."/>
            <person name="Roth O."/>
            <person name="Liesegang H."/>
        </authorList>
    </citation>
    <scope>NUCLEOTIDE SEQUENCE</scope>
    <source>
        <strain evidence="4">K05K4</strain>
    </source>
</reference>
<keyword evidence="1" id="KW-0805">Transcription regulation</keyword>
<name>A0A1W6TSC9_VIBAL</name>
<dbReference type="Gene3D" id="2.60.120.10">
    <property type="entry name" value="Jelly Rolls"/>
    <property type="match status" value="1"/>
</dbReference>
<evidence type="ECO:0000256" key="1">
    <source>
        <dbReference type="ARBA" id="ARBA00023015"/>
    </source>
</evidence>
<accession>A0A1W6TSC9</accession>
<proteinExistence type="predicted"/>
<evidence type="ECO:0000259" key="3">
    <source>
        <dbReference type="PROSITE" id="PS01124"/>
    </source>
</evidence>
<organism evidence="4">
    <name type="scientific">Vibrio alginolyticus</name>
    <dbReference type="NCBI Taxonomy" id="663"/>
    <lineage>
        <taxon>Bacteria</taxon>
        <taxon>Pseudomonadati</taxon>
        <taxon>Pseudomonadota</taxon>
        <taxon>Gammaproteobacteria</taxon>
        <taxon>Vibrionales</taxon>
        <taxon>Vibrionaceae</taxon>
        <taxon>Vibrio</taxon>
    </lineage>
</organism>